<keyword evidence="2" id="KW-1185">Reference proteome</keyword>
<comment type="caution">
    <text evidence="1">The sequence shown here is derived from an EMBL/GenBank/DDBJ whole genome shotgun (WGS) entry which is preliminary data.</text>
</comment>
<dbReference type="Proteomes" id="UP000076858">
    <property type="component" value="Unassembled WGS sequence"/>
</dbReference>
<reference evidence="1 2" key="1">
    <citation type="submission" date="2016-03" db="EMBL/GenBank/DDBJ databases">
        <title>EvidentialGene: Evidence-directed Construction of Genes on Genomes.</title>
        <authorList>
            <person name="Gilbert D.G."/>
            <person name="Choi J.-H."/>
            <person name="Mockaitis K."/>
            <person name="Colbourne J."/>
            <person name="Pfrender M."/>
        </authorList>
    </citation>
    <scope>NUCLEOTIDE SEQUENCE [LARGE SCALE GENOMIC DNA]</scope>
    <source>
        <strain evidence="1 2">Xinb3</strain>
        <tissue evidence="1">Complete organism</tissue>
    </source>
</reference>
<evidence type="ECO:0000313" key="1">
    <source>
        <dbReference type="EMBL" id="KZS02092.1"/>
    </source>
</evidence>
<evidence type="ECO:0000313" key="2">
    <source>
        <dbReference type="Proteomes" id="UP000076858"/>
    </source>
</evidence>
<organism evidence="1 2">
    <name type="scientific">Daphnia magna</name>
    <dbReference type="NCBI Taxonomy" id="35525"/>
    <lineage>
        <taxon>Eukaryota</taxon>
        <taxon>Metazoa</taxon>
        <taxon>Ecdysozoa</taxon>
        <taxon>Arthropoda</taxon>
        <taxon>Crustacea</taxon>
        <taxon>Branchiopoda</taxon>
        <taxon>Diplostraca</taxon>
        <taxon>Cladocera</taxon>
        <taxon>Anomopoda</taxon>
        <taxon>Daphniidae</taxon>
        <taxon>Daphnia</taxon>
    </lineage>
</organism>
<sequence length="40" mass="4366">VLSGRLSDASVFFFSTTLKTNVEINALKCGASIRMISKFL</sequence>
<dbReference type="AlphaFoldDB" id="A0A164J898"/>
<dbReference type="EMBL" id="LRGB01005348">
    <property type="protein sequence ID" value="KZS02092.1"/>
    <property type="molecule type" value="Genomic_DNA"/>
</dbReference>
<proteinExistence type="predicted"/>
<name>A0A164J898_9CRUS</name>
<feature type="non-terminal residue" evidence="1">
    <location>
        <position position="1"/>
    </location>
</feature>
<protein>
    <submittedName>
        <fullName evidence="1">Uncharacterized protein</fullName>
    </submittedName>
</protein>
<accession>A0A164J898</accession>
<gene>
    <name evidence="1" type="ORF">APZ42_001007</name>
</gene>